<dbReference type="InterPro" id="IPR045006">
    <property type="entry name" value="CHLI-like"/>
</dbReference>
<dbReference type="InterPro" id="IPR025158">
    <property type="entry name" value="Mg_chelat-rel_C"/>
</dbReference>
<reference evidence="5 6" key="1">
    <citation type="journal article" date="2016" name="Nat. Commun.">
        <title>Thousands of microbial genomes shed light on interconnected biogeochemical processes in an aquifer system.</title>
        <authorList>
            <person name="Anantharaman K."/>
            <person name="Brown C.T."/>
            <person name="Hug L.A."/>
            <person name="Sharon I."/>
            <person name="Castelle C.J."/>
            <person name="Probst A.J."/>
            <person name="Thomas B.C."/>
            <person name="Singh A."/>
            <person name="Wilkins M.J."/>
            <person name="Karaoz U."/>
            <person name="Brodie E.L."/>
            <person name="Williams K.H."/>
            <person name="Hubbard S.S."/>
            <person name="Banfield J.F."/>
        </authorList>
    </citation>
    <scope>NUCLEOTIDE SEQUENCE [LARGE SCALE GENOMIC DNA]</scope>
</reference>
<dbReference type="Pfam" id="PF01078">
    <property type="entry name" value="Mg_chelatase"/>
    <property type="match status" value="1"/>
</dbReference>
<dbReference type="InterPro" id="IPR000523">
    <property type="entry name" value="Mg_chelatse_chII-like_cat_dom"/>
</dbReference>
<dbReference type="InterPro" id="IPR003593">
    <property type="entry name" value="AAA+_ATPase"/>
</dbReference>
<evidence type="ECO:0000256" key="2">
    <source>
        <dbReference type="ARBA" id="ARBA00022741"/>
    </source>
</evidence>
<dbReference type="SUPFAM" id="SSF52540">
    <property type="entry name" value="P-loop containing nucleoside triphosphate hydrolases"/>
    <property type="match status" value="1"/>
</dbReference>
<comment type="caution">
    <text evidence="5">The sequence shown here is derived from an EMBL/GenBank/DDBJ whole genome shotgun (WGS) entry which is preliminary data.</text>
</comment>
<protein>
    <submittedName>
        <fullName evidence="5">Magnesium chelatase</fullName>
    </submittedName>
</protein>
<dbReference type="InterPro" id="IPR020568">
    <property type="entry name" value="Ribosomal_Su5_D2-typ_SF"/>
</dbReference>
<evidence type="ECO:0000313" key="5">
    <source>
        <dbReference type="EMBL" id="OGF21546.1"/>
    </source>
</evidence>
<dbReference type="Proteomes" id="UP000177407">
    <property type="component" value="Unassembled WGS sequence"/>
</dbReference>
<dbReference type="Pfam" id="PF13541">
    <property type="entry name" value="ChlI"/>
    <property type="match status" value="1"/>
</dbReference>
<dbReference type="InterPro" id="IPR027417">
    <property type="entry name" value="P-loop_NTPase"/>
</dbReference>
<evidence type="ECO:0000256" key="3">
    <source>
        <dbReference type="ARBA" id="ARBA00022840"/>
    </source>
</evidence>
<name>A0A1F5S4H9_9BACT</name>
<evidence type="ECO:0000313" key="6">
    <source>
        <dbReference type="Proteomes" id="UP000177407"/>
    </source>
</evidence>
<dbReference type="PRINTS" id="PR01657">
    <property type="entry name" value="MCMFAMILY"/>
</dbReference>
<dbReference type="PANTHER" id="PTHR32039:SF7">
    <property type="entry name" value="COMPETENCE PROTEIN COMM"/>
    <property type="match status" value="1"/>
</dbReference>
<evidence type="ECO:0000256" key="1">
    <source>
        <dbReference type="ARBA" id="ARBA00006354"/>
    </source>
</evidence>
<dbReference type="InterPro" id="IPR014721">
    <property type="entry name" value="Ribsml_uS5_D2-typ_fold_subgr"/>
</dbReference>
<evidence type="ECO:0000259" key="4">
    <source>
        <dbReference type="SMART" id="SM00382"/>
    </source>
</evidence>
<gene>
    <name evidence="5" type="ORF">A2257_01230</name>
</gene>
<accession>A0A1F5S4H9</accession>
<keyword evidence="3" id="KW-0067">ATP-binding</keyword>
<dbReference type="InterPro" id="IPR004482">
    <property type="entry name" value="Mg_chelat-rel"/>
</dbReference>
<dbReference type="Gene3D" id="3.40.50.300">
    <property type="entry name" value="P-loop containing nucleotide triphosphate hydrolases"/>
    <property type="match status" value="1"/>
</dbReference>
<dbReference type="Gene3D" id="3.30.230.10">
    <property type="match status" value="1"/>
</dbReference>
<dbReference type="GO" id="GO:0005524">
    <property type="term" value="F:ATP binding"/>
    <property type="evidence" value="ECO:0007669"/>
    <property type="project" value="UniProtKB-KW"/>
</dbReference>
<keyword evidence="2" id="KW-0547">Nucleotide-binding</keyword>
<proteinExistence type="inferred from homology"/>
<organism evidence="5 6">
    <name type="scientific">Candidatus Falkowbacteria bacterium RIFOXYA2_FULL_38_12</name>
    <dbReference type="NCBI Taxonomy" id="1797993"/>
    <lineage>
        <taxon>Bacteria</taxon>
        <taxon>Candidatus Falkowiibacteriota</taxon>
    </lineage>
</organism>
<dbReference type="SMART" id="SM00382">
    <property type="entry name" value="AAA"/>
    <property type="match status" value="1"/>
</dbReference>
<dbReference type="AlphaFoldDB" id="A0A1F5S4H9"/>
<dbReference type="PANTHER" id="PTHR32039">
    <property type="entry name" value="MAGNESIUM-CHELATASE SUBUNIT CHLI"/>
    <property type="match status" value="1"/>
</dbReference>
<dbReference type="GO" id="GO:0003677">
    <property type="term" value="F:DNA binding"/>
    <property type="evidence" value="ECO:0007669"/>
    <property type="project" value="InterPro"/>
</dbReference>
<dbReference type="EMBL" id="MFGA01000004">
    <property type="protein sequence ID" value="OGF21546.1"/>
    <property type="molecule type" value="Genomic_DNA"/>
</dbReference>
<comment type="similarity">
    <text evidence="1">Belongs to the Mg-chelatase subunits D/I family. ComM subfamily.</text>
</comment>
<dbReference type="InterPro" id="IPR001208">
    <property type="entry name" value="MCM_dom"/>
</dbReference>
<dbReference type="NCBIfam" id="TIGR00368">
    <property type="entry name" value="YifB family Mg chelatase-like AAA ATPase"/>
    <property type="match status" value="1"/>
</dbReference>
<feature type="domain" description="AAA+ ATPase" evidence="4">
    <location>
        <begin position="227"/>
        <end position="410"/>
    </location>
</feature>
<dbReference type="Pfam" id="PF13335">
    <property type="entry name" value="Mg_chelatase_C"/>
    <property type="match status" value="1"/>
</dbReference>
<dbReference type="SUPFAM" id="SSF54211">
    <property type="entry name" value="Ribosomal protein S5 domain 2-like"/>
    <property type="match status" value="1"/>
</dbReference>
<sequence>MSSKIFSAAIVGLDAELVEVEADISPGLGHFTIVGLPDTAVQESRERVRAAIKNSGLPFPRTRVTVNLAPADLKKAGPAYDLPIAVSILASSKDFYLFPKNISSDGVNKNSCPDSLFAGELALDGALRSINGILAIASFAKNKGIKTLYIPSLNAPEASLIEDIEIIPVQNLTQLINHLTKIQLIPPFLKSESLNSNPSDSFEENLDMAFVKGQEYVKRALEIVAAGGHNIAMTGPPGSGKTLLSKTLPTILPPLSIDEALEVTRIYSVAGLLPAGESLIRKRPFRSPHHTASGVSLVGGGAWPRPGEISLAHRGILFLDELPEFSRAVLESLRQPLEDGVVSISRAAGTLQFPAKFILVAARNPCQCGYHNDPEKFCSCSPSTILRYQKRISGPLLDRIDLHIEVPRLKFEKLSEQKQAESSSEIKKRVINARKIQEARYKNFRIITNTELSSKMIKEFCEVDPQSQEFLKNAVTQMHLSARAYYRVLKISRTIADLAGEEKISLSHIAEALQYRAKGEE</sequence>